<dbReference type="FunFam" id="1.20.58.1610:FF:000004">
    <property type="entry name" value="NADH-quinone oxidoreductase subunit A"/>
    <property type="match status" value="1"/>
</dbReference>
<name>A0PDP2_9SAUR</name>
<geneLocation type="mitochondrion" evidence="17"/>
<dbReference type="GO" id="GO:0008137">
    <property type="term" value="F:NADH dehydrogenase (ubiquinone) activity"/>
    <property type="evidence" value="ECO:0007669"/>
    <property type="project" value="UniProtKB-UniRule"/>
</dbReference>
<keyword evidence="14 16" id="KW-0472">Membrane</keyword>
<comment type="similarity">
    <text evidence="2 16">Belongs to the complex I subunit 3 family.</text>
</comment>
<keyword evidence="13 16" id="KW-0496">Mitochondrion</keyword>
<keyword evidence="9 16" id="KW-0249">Electron transport</keyword>
<evidence type="ECO:0000256" key="2">
    <source>
        <dbReference type="ARBA" id="ARBA00008472"/>
    </source>
</evidence>
<accession>A0PDP2</accession>
<dbReference type="AlphaFoldDB" id="A0PDP2"/>
<comment type="catalytic activity">
    <reaction evidence="15 16">
        <text>a ubiquinone + NADH + 5 H(+)(in) = a ubiquinol + NAD(+) + 4 H(+)(out)</text>
        <dbReference type="Rhea" id="RHEA:29091"/>
        <dbReference type="Rhea" id="RHEA-COMP:9565"/>
        <dbReference type="Rhea" id="RHEA-COMP:9566"/>
        <dbReference type="ChEBI" id="CHEBI:15378"/>
        <dbReference type="ChEBI" id="CHEBI:16389"/>
        <dbReference type="ChEBI" id="CHEBI:17976"/>
        <dbReference type="ChEBI" id="CHEBI:57540"/>
        <dbReference type="ChEBI" id="CHEBI:57945"/>
        <dbReference type="EC" id="7.1.1.2"/>
    </reaction>
</comment>
<evidence type="ECO:0000256" key="14">
    <source>
        <dbReference type="ARBA" id="ARBA00023136"/>
    </source>
</evidence>
<evidence type="ECO:0000256" key="7">
    <source>
        <dbReference type="ARBA" id="ARBA00022692"/>
    </source>
</evidence>
<feature type="transmembrane region" description="Helical" evidence="16">
    <location>
        <begin position="55"/>
        <end position="75"/>
    </location>
</feature>
<reference evidence="17" key="2">
    <citation type="submission" date="2006-03" db="EMBL/GenBank/DDBJ databases">
        <authorList>
            <person name="Douglas D.A."/>
        </authorList>
    </citation>
    <scope>NUCLEOTIDE SEQUENCE</scope>
</reference>
<dbReference type="EC" id="7.1.1.2" evidence="3 16"/>
<organism evidence="17">
    <name type="scientific">Anilios australis</name>
    <name type="common">Southern blind snake</name>
    <dbReference type="NCBI Taxonomy" id="71009"/>
    <lineage>
        <taxon>Eukaryota</taxon>
        <taxon>Metazoa</taxon>
        <taxon>Chordata</taxon>
        <taxon>Craniata</taxon>
        <taxon>Vertebrata</taxon>
        <taxon>Euteleostomi</taxon>
        <taxon>Lepidosauria</taxon>
        <taxon>Squamata</taxon>
        <taxon>Bifurcata</taxon>
        <taxon>Unidentata</taxon>
        <taxon>Episquamata</taxon>
        <taxon>Toxicofera</taxon>
        <taxon>Serpentes</taxon>
        <taxon>Typhlopoidea</taxon>
        <taxon>Typhlopidae</taxon>
        <taxon>Anilios</taxon>
    </lineage>
</organism>
<comment type="subcellular location">
    <subcellularLocation>
        <location evidence="1 16">Mitochondrion membrane</location>
        <topology evidence="1 16">Multi-pass membrane protein</topology>
    </subcellularLocation>
</comment>
<keyword evidence="11 16" id="KW-0520">NAD</keyword>
<evidence type="ECO:0000256" key="16">
    <source>
        <dbReference type="RuleBase" id="RU003640"/>
    </source>
</evidence>
<evidence type="ECO:0000256" key="15">
    <source>
        <dbReference type="ARBA" id="ARBA00049551"/>
    </source>
</evidence>
<keyword evidence="10 16" id="KW-1133">Transmembrane helix</keyword>
<keyword evidence="6 16" id="KW-0679">Respiratory chain</keyword>
<evidence type="ECO:0000256" key="8">
    <source>
        <dbReference type="ARBA" id="ARBA00022967"/>
    </source>
</evidence>
<evidence type="ECO:0000256" key="3">
    <source>
        <dbReference type="ARBA" id="ARBA00012944"/>
    </source>
</evidence>
<dbReference type="PANTHER" id="PTHR11058">
    <property type="entry name" value="NADH-UBIQUINONE OXIDOREDUCTASE CHAIN 3"/>
    <property type="match status" value="1"/>
</dbReference>
<keyword evidence="8 16" id="KW-1278">Translocase</keyword>
<reference evidence="17" key="1">
    <citation type="journal article" date="2006" name="Zool. Scr.">
        <title>A mitogenomic study on the phylogenetic position of snakes.</title>
        <authorList>
            <person name="Douglas D."/>
            <person name="Janke A."/>
            <person name="Arnason U."/>
        </authorList>
    </citation>
    <scope>NUCLEOTIDE SEQUENCE</scope>
</reference>
<protein>
    <recommendedName>
        <fullName evidence="4 16">NADH-ubiquinone oxidoreductase chain 3</fullName>
        <ecNumber evidence="3 16">7.1.1.2</ecNumber>
    </recommendedName>
</protein>
<keyword evidence="7 16" id="KW-0812">Transmembrane</keyword>
<evidence type="ECO:0000256" key="6">
    <source>
        <dbReference type="ARBA" id="ARBA00022660"/>
    </source>
</evidence>
<evidence type="ECO:0000256" key="9">
    <source>
        <dbReference type="ARBA" id="ARBA00022982"/>
    </source>
</evidence>
<evidence type="ECO:0000256" key="1">
    <source>
        <dbReference type="ARBA" id="ARBA00004225"/>
    </source>
</evidence>
<dbReference type="Pfam" id="PF00507">
    <property type="entry name" value="Oxidored_q4"/>
    <property type="match status" value="1"/>
</dbReference>
<evidence type="ECO:0000256" key="10">
    <source>
        <dbReference type="ARBA" id="ARBA00022989"/>
    </source>
</evidence>
<evidence type="ECO:0000256" key="11">
    <source>
        <dbReference type="ARBA" id="ARBA00023027"/>
    </source>
</evidence>
<evidence type="ECO:0000256" key="13">
    <source>
        <dbReference type="ARBA" id="ARBA00023128"/>
    </source>
</evidence>
<feature type="transmembrane region" description="Helical" evidence="16">
    <location>
        <begin position="6"/>
        <end position="24"/>
    </location>
</feature>
<dbReference type="InterPro" id="IPR000440">
    <property type="entry name" value="NADH_UbQ/plastoQ_OxRdtase_su3"/>
</dbReference>
<comment type="function">
    <text evidence="16">Core subunit of the mitochondrial membrane respiratory chain NADH dehydrogenase (Complex I) which catalyzes electron transfer from NADH through the respiratory chain, using ubiquinone as an electron acceptor. Essential for the catalytic activity of complex I.</text>
</comment>
<keyword evidence="5 16" id="KW-0813">Transport</keyword>
<evidence type="ECO:0000256" key="4">
    <source>
        <dbReference type="ARBA" id="ARBA00021007"/>
    </source>
</evidence>
<dbReference type="EMBL" id="AM236346">
    <property type="protein sequence ID" value="CAL37028.1"/>
    <property type="molecule type" value="Genomic_DNA"/>
</dbReference>
<dbReference type="GO" id="GO:0031966">
    <property type="term" value="C:mitochondrial membrane"/>
    <property type="evidence" value="ECO:0007669"/>
    <property type="project" value="UniProtKB-SubCell"/>
</dbReference>
<evidence type="ECO:0000256" key="12">
    <source>
        <dbReference type="ARBA" id="ARBA00023075"/>
    </source>
</evidence>
<feature type="transmembrane region" description="Helical" evidence="16">
    <location>
        <begin position="87"/>
        <end position="107"/>
    </location>
</feature>
<dbReference type="PANTHER" id="PTHR11058:SF9">
    <property type="entry name" value="NADH-UBIQUINONE OXIDOREDUCTASE CHAIN 3"/>
    <property type="match status" value="1"/>
</dbReference>
<dbReference type="InterPro" id="IPR038430">
    <property type="entry name" value="NDAH_ubi_oxred_su3_sf"/>
</dbReference>
<proteinExistence type="inferred from homology"/>
<dbReference type="Gene3D" id="1.20.58.1610">
    <property type="entry name" value="NADH:ubiquinone/plastoquinone oxidoreductase, chain 3"/>
    <property type="match status" value="1"/>
</dbReference>
<evidence type="ECO:0000313" key="17">
    <source>
        <dbReference type="EMBL" id="CAL37028.1"/>
    </source>
</evidence>
<evidence type="ECO:0000256" key="5">
    <source>
        <dbReference type="ARBA" id="ARBA00022448"/>
    </source>
</evidence>
<gene>
    <name evidence="17" type="primary">nd3</name>
</gene>
<dbReference type="GO" id="GO:0030964">
    <property type="term" value="C:NADH dehydrogenase complex"/>
    <property type="evidence" value="ECO:0007669"/>
    <property type="project" value="TreeGrafter"/>
</dbReference>
<sequence>MSLLVMIMISITITIIIMIFNFTASNLQPNMDKVSPYECGFDPLGSTHTQMSIQFFLIAILFLIFDLEIALLLPLPWAMTNQTPQTTIIFSTAILTLLTMGLIYEWLRGGLDWAK</sequence>
<keyword evidence="12 16" id="KW-0830">Ubiquinone</keyword>